<keyword evidence="2" id="KW-1185">Reference proteome</keyword>
<dbReference type="Proteomes" id="UP000636479">
    <property type="component" value="Unassembled WGS sequence"/>
</dbReference>
<accession>A0A8H6WEJ7</accession>
<dbReference type="EMBL" id="JACAZF010000001">
    <property type="protein sequence ID" value="KAF7314882.1"/>
    <property type="molecule type" value="Genomic_DNA"/>
</dbReference>
<protein>
    <submittedName>
        <fullName evidence="1">Uncharacterized protein</fullName>
    </submittedName>
</protein>
<reference evidence="1" key="1">
    <citation type="submission" date="2020-05" db="EMBL/GenBank/DDBJ databases">
        <title>Mycena genomes resolve the evolution of fungal bioluminescence.</title>
        <authorList>
            <person name="Tsai I.J."/>
        </authorList>
    </citation>
    <scope>NUCLEOTIDE SEQUENCE</scope>
    <source>
        <strain evidence="1">171206Taipei</strain>
    </source>
</reference>
<comment type="caution">
    <text evidence="1">The sequence shown here is derived from an EMBL/GenBank/DDBJ whole genome shotgun (WGS) entry which is preliminary data.</text>
</comment>
<name>A0A8H6WEJ7_9AGAR</name>
<proteinExistence type="predicted"/>
<evidence type="ECO:0000313" key="2">
    <source>
        <dbReference type="Proteomes" id="UP000636479"/>
    </source>
</evidence>
<dbReference type="RefSeq" id="XP_037224905.1">
    <property type="nucleotide sequence ID" value="XM_037356995.1"/>
</dbReference>
<dbReference type="OrthoDB" id="2977329at2759"/>
<evidence type="ECO:0000313" key="1">
    <source>
        <dbReference type="EMBL" id="KAF7314882.1"/>
    </source>
</evidence>
<dbReference type="GeneID" id="59339511"/>
<gene>
    <name evidence="1" type="ORF">MIND_00001900</name>
</gene>
<sequence length="394" mass="43685">MSRPAIPAELIEVVLENLWDERSALLSCSLVNGNFYLAAQRHIFRSMWLKRRKDKPDLSSAVAKEACKSTLLPIASISTMAEIMAVSPHLGRHIRELTFDLPVREDEDGELTRILGTVSGVKRVAIAGVSLDWDSMSMYQESAILKLITASPSLDRLHFLGIVQLPRAVLAAAMRFARVLSFSGSLQDRDGDDDEPDVEPRLQTLILQDCSLEILQALPKAAALKKLACLPYSPTRTSHNPSAFLPYVPSTVTTLDIIIGSTQASPCLSNLPSLRSVTLRYDRGTRRYLPMRFAETLAQLPAVSLTVIFFTPISTPIDIWHDAAPLPVRGLDACLVEDIHFRLHAQVSPKLLKSGNKLTRLRESFRAALEAALPKFRLQFSFVMGDWSYAAELP</sequence>
<organism evidence="1 2">
    <name type="scientific">Mycena indigotica</name>
    <dbReference type="NCBI Taxonomy" id="2126181"/>
    <lineage>
        <taxon>Eukaryota</taxon>
        <taxon>Fungi</taxon>
        <taxon>Dikarya</taxon>
        <taxon>Basidiomycota</taxon>
        <taxon>Agaricomycotina</taxon>
        <taxon>Agaricomycetes</taxon>
        <taxon>Agaricomycetidae</taxon>
        <taxon>Agaricales</taxon>
        <taxon>Marasmiineae</taxon>
        <taxon>Mycenaceae</taxon>
        <taxon>Mycena</taxon>
    </lineage>
</organism>
<dbReference type="AlphaFoldDB" id="A0A8H6WEJ7"/>